<protein>
    <submittedName>
        <fullName evidence="2">Ig-like domain-containing protein</fullName>
    </submittedName>
</protein>
<evidence type="ECO:0000256" key="1">
    <source>
        <dbReference type="SAM" id="SignalP"/>
    </source>
</evidence>
<comment type="caution">
    <text evidence="2">The sequence shown here is derived from an EMBL/GenBank/DDBJ whole genome shotgun (WGS) entry which is preliminary data.</text>
</comment>
<dbReference type="SUPFAM" id="SSF49373">
    <property type="entry name" value="Invasin/intimin cell-adhesion fragments"/>
    <property type="match status" value="1"/>
</dbReference>
<evidence type="ECO:0000313" key="2">
    <source>
        <dbReference type="EMBL" id="MDT8899010.1"/>
    </source>
</evidence>
<dbReference type="Proteomes" id="UP001254165">
    <property type="component" value="Unassembled WGS sequence"/>
</dbReference>
<gene>
    <name evidence="2" type="ORF">QYE77_12115</name>
</gene>
<organism evidence="2 3">
    <name type="scientific">Thermanaerothrix solaris</name>
    <dbReference type="NCBI Taxonomy" id="3058434"/>
    <lineage>
        <taxon>Bacteria</taxon>
        <taxon>Bacillati</taxon>
        <taxon>Chloroflexota</taxon>
        <taxon>Anaerolineae</taxon>
        <taxon>Anaerolineales</taxon>
        <taxon>Anaerolineaceae</taxon>
        <taxon>Thermanaerothrix</taxon>
    </lineage>
</organism>
<keyword evidence="1" id="KW-0732">Signal</keyword>
<name>A0ABU3NQ85_9CHLR</name>
<dbReference type="InterPro" id="IPR008964">
    <property type="entry name" value="Invasin/intimin_cell_adhesion"/>
</dbReference>
<reference evidence="2 3" key="1">
    <citation type="submission" date="2023-07" db="EMBL/GenBank/DDBJ databases">
        <title>Novel species of Thermanaerothrix with wide hydrolytic capabilities.</title>
        <authorList>
            <person name="Zayulina K.S."/>
            <person name="Podosokorskaya O.A."/>
            <person name="Elcheninov A.G."/>
        </authorList>
    </citation>
    <scope>NUCLEOTIDE SEQUENCE [LARGE SCALE GENOMIC DNA]</scope>
    <source>
        <strain evidence="2 3">4228-RoL</strain>
    </source>
</reference>
<keyword evidence="3" id="KW-1185">Reference proteome</keyword>
<dbReference type="InterPro" id="IPR013783">
    <property type="entry name" value="Ig-like_fold"/>
</dbReference>
<feature type="chain" id="PRO_5045843529" evidence="1">
    <location>
        <begin position="27"/>
        <end position="319"/>
    </location>
</feature>
<sequence>MRGVTRYAAALVLLLYLAILTSSGYAQTPTPEFEYLNGHVVRGAFLAQYRSVADPLRLYGYPITGEFQMLTEHGWGTVQYFQRARFDLVLEPNGVERVKVANLGSLLYAGPGPLAPVPTDPLACRRFENGKSVCYAFRQFYDANDGLTNFGLPISDLEIAERRYVQYFERARFEWWPENPPGERVVLTDLGKRHFDLIVRDPELTRPELPPSAIIAQLIPHAQAFVTQALIPSGDQQTLYVIVRDQYNRPIANASVSVTLIGPEGLRLTYRAAETNADGITQLTFFAGRFEPQTVITLKINVQALGQETETQTWYRIWY</sequence>
<feature type="signal peptide" evidence="1">
    <location>
        <begin position="1"/>
        <end position="26"/>
    </location>
</feature>
<dbReference type="RefSeq" id="WP_315625686.1">
    <property type="nucleotide sequence ID" value="NZ_JAUHMF010000002.1"/>
</dbReference>
<dbReference type="EMBL" id="JAUHMF010000002">
    <property type="protein sequence ID" value="MDT8899010.1"/>
    <property type="molecule type" value="Genomic_DNA"/>
</dbReference>
<dbReference type="Gene3D" id="2.60.40.10">
    <property type="entry name" value="Immunoglobulins"/>
    <property type="match status" value="1"/>
</dbReference>
<accession>A0ABU3NQ85</accession>
<proteinExistence type="predicted"/>
<evidence type="ECO:0000313" key="3">
    <source>
        <dbReference type="Proteomes" id="UP001254165"/>
    </source>
</evidence>